<keyword evidence="4" id="KW-1185">Reference proteome</keyword>
<dbReference type="PANTHER" id="PTHR21377">
    <property type="entry name" value="PROTEIN FAM210B, MITOCHONDRIAL"/>
    <property type="match status" value="1"/>
</dbReference>
<dbReference type="Proteomes" id="UP000077266">
    <property type="component" value="Unassembled WGS sequence"/>
</dbReference>
<dbReference type="FunCoup" id="A0A165BR61">
    <property type="interactions" value="204"/>
</dbReference>
<dbReference type="OrthoDB" id="426386at2759"/>
<dbReference type="GO" id="GO:0005739">
    <property type="term" value="C:mitochondrion"/>
    <property type="evidence" value="ECO:0007669"/>
    <property type="project" value="TreeGrafter"/>
</dbReference>
<proteinExistence type="predicted"/>
<dbReference type="InParanoid" id="A0A165BR61"/>
<accession>A0A165BR61</accession>
<dbReference type="PANTHER" id="PTHR21377:SF0">
    <property type="entry name" value="PROTEIN FAM210B, MITOCHONDRIAL"/>
    <property type="match status" value="1"/>
</dbReference>
<dbReference type="STRING" id="1314781.A0A165BR61"/>
<keyword evidence="1" id="KW-1133">Transmembrane helix</keyword>
<dbReference type="Pfam" id="PF06916">
    <property type="entry name" value="FAM210A-B_dom"/>
    <property type="match status" value="1"/>
</dbReference>
<evidence type="ECO:0000256" key="1">
    <source>
        <dbReference type="SAM" id="Phobius"/>
    </source>
</evidence>
<name>A0A165BR61_EXIGL</name>
<evidence type="ECO:0000259" key="2">
    <source>
        <dbReference type="Pfam" id="PF06916"/>
    </source>
</evidence>
<evidence type="ECO:0000313" key="4">
    <source>
        <dbReference type="Proteomes" id="UP000077266"/>
    </source>
</evidence>
<dbReference type="InterPro" id="IPR045866">
    <property type="entry name" value="FAM210A/B-like"/>
</dbReference>
<evidence type="ECO:0000313" key="3">
    <source>
        <dbReference type="EMBL" id="KZV81101.1"/>
    </source>
</evidence>
<feature type="domain" description="DUF1279" evidence="2">
    <location>
        <begin position="20"/>
        <end position="121"/>
    </location>
</feature>
<sequence>ESSSSADQDAPPKDTSLKGRLKHLFKTYGWYALGVYAFISIFDFGLSFAAINLVGAEHVREWAARAKALVFTPSPEAAHEAEEAKKSGVNGGLWAMLLLAYTLHKTVFLPVRIGLTATVTPPLVRWLRTRGW</sequence>
<gene>
    <name evidence="3" type="ORF">EXIGLDRAFT_592138</name>
</gene>
<organism evidence="3 4">
    <name type="scientific">Exidia glandulosa HHB12029</name>
    <dbReference type="NCBI Taxonomy" id="1314781"/>
    <lineage>
        <taxon>Eukaryota</taxon>
        <taxon>Fungi</taxon>
        <taxon>Dikarya</taxon>
        <taxon>Basidiomycota</taxon>
        <taxon>Agaricomycotina</taxon>
        <taxon>Agaricomycetes</taxon>
        <taxon>Auriculariales</taxon>
        <taxon>Exidiaceae</taxon>
        <taxon>Exidia</taxon>
    </lineage>
</organism>
<keyword evidence="1" id="KW-0812">Transmembrane</keyword>
<dbReference type="AlphaFoldDB" id="A0A165BR61"/>
<reference evidence="3 4" key="1">
    <citation type="journal article" date="2016" name="Mol. Biol. Evol.">
        <title>Comparative Genomics of Early-Diverging Mushroom-Forming Fungi Provides Insights into the Origins of Lignocellulose Decay Capabilities.</title>
        <authorList>
            <person name="Nagy L.G."/>
            <person name="Riley R."/>
            <person name="Tritt A."/>
            <person name="Adam C."/>
            <person name="Daum C."/>
            <person name="Floudas D."/>
            <person name="Sun H."/>
            <person name="Yadav J.S."/>
            <person name="Pangilinan J."/>
            <person name="Larsson K.H."/>
            <person name="Matsuura K."/>
            <person name="Barry K."/>
            <person name="Labutti K."/>
            <person name="Kuo R."/>
            <person name="Ohm R.A."/>
            <person name="Bhattacharya S.S."/>
            <person name="Shirouzu T."/>
            <person name="Yoshinaga Y."/>
            <person name="Martin F.M."/>
            <person name="Grigoriev I.V."/>
            <person name="Hibbett D.S."/>
        </authorList>
    </citation>
    <scope>NUCLEOTIDE SEQUENCE [LARGE SCALE GENOMIC DNA]</scope>
    <source>
        <strain evidence="3 4">HHB12029</strain>
    </source>
</reference>
<keyword evidence="1" id="KW-0472">Membrane</keyword>
<protein>
    <recommendedName>
        <fullName evidence="2">DUF1279 domain-containing protein</fullName>
    </recommendedName>
</protein>
<feature type="transmembrane region" description="Helical" evidence="1">
    <location>
        <begin position="28"/>
        <end position="55"/>
    </location>
</feature>
<dbReference type="EMBL" id="KV426418">
    <property type="protein sequence ID" value="KZV81101.1"/>
    <property type="molecule type" value="Genomic_DNA"/>
</dbReference>
<dbReference type="InterPro" id="IPR009688">
    <property type="entry name" value="FAM210A/B-like_dom"/>
</dbReference>
<feature type="non-terminal residue" evidence="3">
    <location>
        <position position="1"/>
    </location>
</feature>
<feature type="non-terminal residue" evidence="3">
    <location>
        <position position="132"/>
    </location>
</feature>